<dbReference type="InterPro" id="IPR013149">
    <property type="entry name" value="ADH-like_C"/>
</dbReference>
<dbReference type="SUPFAM" id="SSF50129">
    <property type="entry name" value="GroES-like"/>
    <property type="match status" value="1"/>
</dbReference>
<comment type="caution">
    <text evidence="4">The sequence shown here is derived from an EMBL/GenBank/DDBJ whole genome shotgun (WGS) entry which is preliminary data.</text>
</comment>
<dbReference type="InterPro" id="IPR013154">
    <property type="entry name" value="ADH-like_N"/>
</dbReference>
<dbReference type="Proteomes" id="UP000566819">
    <property type="component" value="Unassembled WGS sequence"/>
</dbReference>
<keyword evidence="1" id="KW-0808">Transferase</keyword>
<dbReference type="Pfam" id="PF23114">
    <property type="entry name" value="NAD-bd_HRPKS_sdrA"/>
    <property type="match status" value="1"/>
</dbReference>
<keyword evidence="5" id="KW-1185">Reference proteome</keyword>
<dbReference type="InterPro" id="IPR049900">
    <property type="entry name" value="PKS_mFAS_DH"/>
</dbReference>
<evidence type="ECO:0000256" key="2">
    <source>
        <dbReference type="PROSITE-ProRule" id="PRU01363"/>
    </source>
</evidence>
<proteinExistence type="predicted"/>
<dbReference type="Pfam" id="PF21089">
    <property type="entry name" value="PKS_DH_N"/>
    <property type="match status" value="1"/>
</dbReference>
<name>A0A8H4QI44_9HELO</name>
<gene>
    <name evidence="4" type="ORF">G7Y89_g15665</name>
</gene>
<dbReference type="CDD" id="cd05195">
    <property type="entry name" value="enoyl_red"/>
    <property type="match status" value="1"/>
</dbReference>
<dbReference type="GO" id="GO:0016491">
    <property type="term" value="F:oxidoreductase activity"/>
    <property type="evidence" value="ECO:0007669"/>
    <property type="project" value="InterPro"/>
</dbReference>
<dbReference type="AlphaFoldDB" id="A0A8H4QI44"/>
<dbReference type="SMART" id="SM00829">
    <property type="entry name" value="PKS_ER"/>
    <property type="match status" value="1"/>
</dbReference>
<dbReference type="InterPro" id="IPR049552">
    <property type="entry name" value="PKS_DH_N"/>
</dbReference>
<accession>A0A8H4QI44</accession>
<dbReference type="Pfam" id="PF00107">
    <property type="entry name" value="ADH_zinc_N"/>
    <property type="match status" value="1"/>
</dbReference>
<sequence>MPWICGHKVEEQIVFPAAGYLGVAIEAISQILGLIGKDKSSTFEFRDVHIAAALVLPDDSNVRGRGVELHTSMSQRKLSTVTVSSEWYEFCISSWVAGHTTIHCAGGIRVNESVDIQGSVTVSNTDAFETYSADPWYEKAKEQGLCFEELFRSLTSIRTDGNRKRLESLCTTQLIPPGTSRSDHPSANHYSVHPITIDTCLQAPIISATGGNIKALRAYLPVFISEAHIRTLGGIKPDSEASIHTRSIKTSFSTQQIDSTLRDPSGTPFIDLKNVRFALYEGKKSEDSDQGSNGQFGLLRHPFLRTRWKPDILRLDLSSQVQVNAYVAEFTKQNRILELMPEKHVATVGALLDLAGHKTPRLRVMEIAGGSDEHRKQWLSLLDKDTAFPRCRSWDVVTIDEEGELQMEVEGPFDVIYIPECAISKSSWPRAAKKLFSLVGEHGIILSPKTDTAIAQLHAAQFIAVDVKGQILLARQRQPGETAALEGREIYIIVHKPSQAVLKLAASLENHMQHQADVGQVSIVHLDHINTIALSRSTICISMMEIEREFLASMGQEDMNLFRILTDTVTELLWLIGANMLDEPDPSLTMAHGLSRALMLEQPSLRFSALDLGPVGLALSNIESTCQIVKGVLHSFGDKDDKEYSQLNGLLYISRFVPDHRLNSLFRRRLGTQELPSQWKREEPLIKVSPARLSVAQVGITDSIHFQQICEPPTSLPPGFIDVDIKAVSLNAKDVYTVSGHVETKTGTTALEFSGIVAAVPAGHDLDFQPGDRVVVSAPNLFTTRERVPAWAAHKMLPEEEFSVIATLPVVYSTALYALDDRAHLRAGESILIHSGAGALGIALITIAKRIGAIVYTTVGSQAKRKFLVHELGIPETHIFSSRDVSFVEGIRTMTGGRGVDTIVSSLIGDLMHASWECIAHFGRFVEVGKRELIDAGKLNMSLFLRNATFTAFDLSELFFHQDPYYRDIWAR</sequence>
<dbReference type="InterPro" id="IPR049551">
    <property type="entry name" value="PKS_DH_C"/>
</dbReference>
<dbReference type="EMBL" id="JAAMPI010002583">
    <property type="protein sequence ID" value="KAF4611348.1"/>
    <property type="molecule type" value="Genomic_DNA"/>
</dbReference>
<dbReference type="InterPro" id="IPR011032">
    <property type="entry name" value="GroES-like_sf"/>
</dbReference>
<dbReference type="PROSITE" id="PS52019">
    <property type="entry name" value="PKS_MFAS_DH"/>
    <property type="match status" value="1"/>
</dbReference>
<feature type="region of interest" description="C-terminal hotdog fold" evidence="2">
    <location>
        <begin position="127"/>
        <end position="286"/>
    </location>
</feature>
<reference evidence="4 5" key="1">
    <citation type="submission" date="2020-03" db="EMBL/GenBank/DDBJ databases">
        <title>Draft Genome Sequence of Cudoniella acicularis.</title>
        <authorList>
            <person name="Buettner E."/>
            <person name="Kellner H."/>
        </authorList>
    </citation>
    <scope>NUCLEOTIDE SEQUENCE [LARGE SCALE GENOMIC DNA]</scope>
    <source>
        <strain evidence="4 5">DSM 108380</strain>
    </source>
</reference>
<evidence type="ECO:0000256" key="1">
    <source>
        <dbReference type="ARBA" id="ARBA00022679"/>
    </source>
</evidence>
<dbReference type="GO" id="GO:0016740">
    <property type="term" value="F:transferase activity"/>
    <property type="evidence" value="ECO:0007669"/>
    <property type="project" value="UniProtKB-KW"/>
</dbReference>
<dbReference type="InterPro" id="IPR056501">
    <property type="entry name" value="NAD-bd_HRPKS_sdrA"/>
</dbReference>
<dbReference type="SUPFAM" id="SSF51735">
    <property type="entry name" value="NAD(P)-binding Rossmann-fold domains"/>
    <property type="match status" value="1"/>
</dbReference>
<evidence type="ECO:0000313" key="5">
    <source>
        <dbReference type="Proteomes" id="UP000566819"/>
    </source>
</evidence>
<dbReference type="InterPro" id="IPR050444">
    <property type="entry name" value="Polyketide_Synthase"/>
</dbReference>
<feature type="active site" description="Proton acceptor; for dehydratase activity" evidence="2">
    <location>
        <position position="7"/>
    </location>
</feature>
<dbReference type="Gene3D" id="3.90.180.10">
    <property type="entry name" value="Medium-chain alcohol dehydrogenases, catalytic domain"/>
    <property type="match status" value="1"/>
</dbReference>
<evidence type="ECO:0000313" key="4">
    <source>
        <dbReference type="EMBL" id="KAF4611348.1"/>
    </source>
</evidence>
<dbReference type="InterPro" id="IPR042104">
    <property type="entry name" value="PKS_dehydratase_sf"/>
</dbReference>
<dbReference type="InterPro" id="IPR036291">
    <property type="entry name" value="NAD(P)-bd_dom_sf"/>
</dbReference>
<dbReference type="OrthoDB" id="329835at2759"/>
<dbReference type="Pfam" id="PF14765">
    <property type="entry name" value="PS-DH"/>
    <property type="match status" value="1"/>
</dbReference>
<feature type="active site" description="Proton donor; for dehydratase activity" evidence="2">
    <location>
        <position position="198"/>
    </location>
</feature>
<protein>
    <recommendedName>
        <fullName evidence="3">PKS/mFAS DH domain-containing protein</fullName>
    </recommendedName>
</protein>
<dbReference type="PANTHER" id="PTHR45681">
    <property type="entry name" value="POLYKETIDE SYNTHASE 44-RELATED"/>
    <property type="match status" value="1"/>
</dbReference>
<feature type="domain" description="PKS/mFAS DH" evidence="3">
    <location>
        <begin position="1"/>
        <end position="286"/>
    </location>
</feature>
<dbReference type="InterPro" id="IPR020843">
    <property type="entry name" value="ER"/>
</dbReference>
<organism evidence="4 5">
    <name type="scientific">Cudoniella acicularis</name>
    <dbReference type="NCBI Taxonomy" id="354080"/>
    <lineage>
        <taxon>Eukaryota</taxon>
        <taxon>Fungi</taxon>
        <taxon>Dikarya</taxon>
        <taxon>Ascomycota</taxon>
        <taxon>Pezizomycotina</taxon>
        <taxon>Leotiomycetes</taxon>
        <taxon>Helotiales</taxon>
        <taxon>Tricladiaceae</taxon>
        <taxon>Cudoniella</taxon>
    </lineage>
</organism>
<dbReference type="Pfam" id="PF08240">
    <property type="entry name" value="ADH_N"/>
    <property type="match status" value="1"/>
</dbReference>
<dbReference type="PANTHER" id="PTHR45681:SF6">
    <property type="entry name" value="POLYKETIDE SYNTHASE 37"/>
    <property type="match status" value="1"/>
</dbReference>
<feature type="region of interest" description="N-terminal hotdog fold" evidence="2">
    <location>
        <begin position="1"/>
        <end position="115"/>
    </location>
</feature>
<evidence type="ECO:0000259" key="3">
    <source>
        <dbReference type="PROSITE" id="PS52019"/>
    </source>
</evidence>
<dbReference type="Gene3D" id="3.10.129.110">
    <property type="entry name" value="Polyketide synthase dehydratase"/>
    <property type="match status" value="1"/>
</dbReference>